<comment type="catalytic activity">
    <reaction evidence="16">
        <text>L-threonyl-[protein] + ATP = O-phospho-L-threonyl-[protein] + ADP + H(+)</text>
        <dbReference type="Rhea" id="RHEA:46608"/>
        <dbReference type="Rhea" id="RHEA-COMP:11060"/>
        <dbReference type="Rhea" id="RHEA-COMP:11605"/>
        <dbReference type="ChEBI" id="CHEBI:15378"/>
        <dbReference type="ChEBI" id="CHEBI:30013"/>
        <dbReference type="ChEBI" id="CHEBI:30616"/>
        <dbReference type="ChEBI" id="CHEBI:61977"/>
        <dbReference type="ChEBI" id="CHEBI:456216"/>
        <dbReference type="EC" id="2.7.11.1"/>
    </reaction>
</comment>
<dbReference type="InterPro" id="IPR056585">
    <property type="entry name" value="Leprecan_dom"/>
</dbReference>
<feature type="region of interest" description="Disordered" evidence="18">
    <location>
        <begin position="784"/>
        <end position="817"/>
    </location>
</feature>
<dbReference type="Pfam" id="PF08926">
    <property type="entry name" value="DUF1908"/>
    <property type="match status" value="1"/>
</dbReference>
<evidence type="ECO:0000256" key="4">
    <source>
        <dbReference type="ARBA" id="ARBA00009903"/>
    </source>
</evidence>
<evidence type="ECO:0000313" key="22">
    <source>
        <dbReference type="EMBL" id="KAK2589190.1"/>
    </source>
</evidence>
<evidence type="ECO:0000256" key="14">
    <source>
        <dbReference type="ARBA" id="ARBA00022842"/>
    </source>
</evidence>
<dbReference type="Gene3D" id="1.20.1480.20">
    <property type="entry name" value="MAST3 pre-PK domain-like"/>
    <property type="match status" value="1"/>
</dbReference>
<feature type="domain" description="PDZ" evidence="20">
    <location>
        <begin position="1062"/>
        <end position="1150"/>
    </location>
</feature>
<keyword evidence="8" id="KW-0597">Phosphoprotein</keyword>
<feature type="region of interest" description="Disordered" evidence="18">
    <location>
        <begin position="212"/>
        <end position="258"/>
    </location>
</feature>
<feature type="region of interest" description="Disordered" evidence="18">
    <location>
        <begin position="859"/>
        <end position="954"/>
    </location>
</feature>
<dbReference type="Gene3D" id="1.10.510.10">
    <property type="entry name" value="Transferase(Phosphotransferase) domain 1"/>
    <property type="match status" value="1"/>
</dbReference>
<feature type="domain" description="Protein kinase" evidence="19">
    <location>
        <begin position="472"/>
        <end position="746"/>
    </location>
</feature>
<feature type="region of interest" description="Disordered" evidence="18">
    <location>
        <begin position="1266"/>
        <end position="1316"/>
    </location>
</feature>
<evidence type="ECO:0000256" key="1">
    <source>
        <dbReference type="ARBA" id="ARBA00001946"/>
    </source>
</evidence>
<dbReference type="EC" id="2.7.11.1" evidence="5"/>
<keyword evidence="23" id="KW-1185">Reference proteome</keyword>
<dbReference type="Gene3D" id="2.30.42.10">
    <property type="match status" value="1"/>
</dbReference>
<dbReference type="InterPro" id="IPR000961">
    <property type="entry name" value="AGC-kinase_C"/>
</dbReference>
<dbReference type="Pfam" id="PF00069">
    <property type="entry name" value="Pkinase"/>
    <property type="match status" value="1"/>
</dbReference>
<dbReference type="Gene3D" id="3.30.200.20">
    <property type="entry name" value="Phosphorylase Kinase, domain 1"/>
    <property type="match status" value="1"/>
</dbReference>
<dbReference type="PROSITE" id="PS00108">
    <property type="entry name" value="PROTEIN_KINASE_ST"/>
    <property type="match status" value="1"/>
</dbReference>
<feature type="region of interest" description="Disordered" evidence="18">
    <location>
        <begin position="1"/>
        <end position="44"/>
    </location>
</feature>
<dbReference type="SUPFAM" id="SSF56112">
    <property type="entry name" value="Protein kinase-like (PK-like)"/>
    <property type="match status" value="1"/>
</dbReference>
<evidence type="ECO:0000256" key="3">
    <source>
        <dbReference type="ARBA" id="ARBA00006487"/>
    </source>
</evidence>
<evidence type="ECO:0000259" key="21">
    <source>
        <dbReference type="PROSITE" id="PS51285"/>
    </source>
</evidence>
<dbReference type="PROSITE" id="PS51285">
    <property type="entry name" value="AGC_KINASE_CTER"/>
    <property type="match status" value="1"/>
</dbReference>
<dbReference type="FunFam" id="1.10.510.10:FF:000012">
    <property type="entry name" value="microtubule-associated serine/threonine-protein kinase 2 isoform X1"/>
    <property type="match status" value="1"/>
</dbReference>
<dbReference type="SUPFAM" id="SSF50156">
    <property type="entry name" value="PDZ domain-like"/>
    <property type="match status" value="1"/>
</dbReference>
<dbReference type="SMART" id="SM00220">
    <property type="entry name" value="S_TKc"/>
    <property type="match status" value="1"/>
</dbReference>
<feature type="compositionally biased region" description="Low complexity" evidence="18">
    <location>
        <begin position="442"/>
        <end position="455"/>
    </location>
</feature>
<dbReference type="Gene3D" id="1.25.40.10">
    <property type="entry name" value="Tetratricopeptide repeat domain"/>
    <property type="match status" value="2"/>
</dbReference>
<keyword evidence="9" id="KW-0808">Transferase</keyword>
<dbReference type="InterPro" id="IPR041489">
    <property type="entry name" value="PDZ_6"/>
</dbReference>
<feature type="compositionally biased region" description="Low complexity" evidence="18">
    <location>
        <begin position="164"/>
        <end position="185"/>
    </location>
</feature>
<dbReference type="InterPro" id="IPR011990">
    <property type="entry name" value="TPR-like_helical_dom_sf"/>
</dbReference>
<keyword evidence="13" id="KW-0067">ATP-binding</keyword>
<dbReference type="PROSITE" id="PS50106">
    <property type="entry name" value="PDZ"/>
    <property type="match status" value="1"/>
</dbReference>
<keyword evidence="7" id="KW-0723">Serine/threonine-protein kinase</keyword>
<feature type="region of interest" description="Disordered" evidence="18">
    <location>
        <begin position="1029"/>
        <end position="1052"/>
    </location>
</feature>
<feature type="compositionally biased region" description="Polar residues" evidence="18">
    <location>
        <begin position="905"/>
        <end position="938"/>
    </location>
</feature>
<evidence type="ECO:0000256" key="7">
    <source>
        <dbReference type="ARBA" id="ARBA00022527"/>
    </source>
</evidence>
<dbReference type="InterPro" id="IPR023142">
    <property type="entry name" value="MAST_pre-PK_dom_sf"/>
</dbReference>
<feature type="region of interest" description="Disordered" evidence="18">
    <location>
        <begin position="1454"/>
        <end position="1483"/>
    </location>
</feature>
<evidence type="ECO:0000256" key="13">
    <source>
        <dbReference type="ARBA" id="ARBA00022840"/>
    </source>
</evidence>
<evidence type="ECO:0000256" key="15">
    <source>
        <dbReference type="ARBA" id="ARBA00023180"/>
    </source>
</evidence>
<feature type="compositionally biased region" description="Polar residues" evidence="18">
    <location>
        <begin position="33"/>
        <end position="44"/>
    </location>
</feature>
<dbReference type="FunFam" id="1.20.1480.20:FF:000001">
    <property type="entry name" value="microtubule-associated serine/threonine-protein kinase 4 isoform X1"/>
    <property type="match status" value="1"/>
</dbReference>
<feature type="region of interest" description="Disordered" evidence="18">
    <location>
        <begin position="437"/>
        <end position="466"/>
    </location>
</feature>
<evidence type="ECO:0000256" key="10">
    <source>
        <dbReference type="ARBA" id="ARBA00022729"/>
    </source>
</evidence>
<feature type="compositionally biased region" description="Basic and acidic residues" evidence="18">
    <location>
        <begin position="1420"/>
        <end position="1431"/>
    </location>
</feature>
<feature type="compositionally biased region" description="Polar residues" evidence="18">
    <location>
        <begin position="860"/>
        <end position="882"/>
    </location>
</feature>
<protein>
    <recommendedName>
        <fullName evidence="5">non-specific serine/threonine protein kinase</fullName>
        <ecNumber evidence="5">2.7.11.1</ecNumber>
    </recommendedName>
</protein>
<keyword evidence="12" id="KW-0418">Kinase</keyword>
<feature type="compositionally biased region" description="Low complexity" evidence="18">
    <location>
        <begin position="888"/>
        <end position="904"/>
    </location>
</feature>
<evidence type="ECO:0000256" key="6">
    <source>
        <dbReference type="ARBA" id="ARBA00022490"/>
    </source>
</evidence>
<dbReference type="GO" id="GO:0005737">
    <property type="term" value="C:cytoplasm"/>
    <property type="evidence" value="ECO:0007669"/>
    <property type="project" value="UniProtKB-SubCell"/>
</dbReference>
<accession>A0AAD9VXW2</accession>
<dbReference type="InterPro" id="IPR011009">
    <property type="entry name" value="Kinase-like_dom_sf"/>
</dbReference>
<dbReference type="SUPFAM" id="SSF140482">
    <property type="entry name" value="MAST3 pre-PK domain-like"/>
    <property type="match status" value="1"/>
</dbReference>
<dbReference type="PANTHER" id="PTHR24356:SF414">
    <property type="entry name" value="NON-SPECIFIC SERINE_THREONINE PROTEIN KINASE"/>
    <property type="match status" value="1"/>
</dbReference>
<dbReference type="Pfam" id="PF23557">
    <property type="entry name" value="TPR_leprecan"/>
    <property type="match status" value="1"/>
</dbReference>
<dbReference type="PANTHER" id="PTHR24356">
    <property type="entry name" value="SERINE/THREONINE-PROTEIN KINASE"/>
    <property type="match status" value="1"/>
</dbReference>
<keyword evidence="15" id="KW-0325">Glycoprotein</keyword>
<dbReference type="InterPro" id="IPR015022">
    <property type="entry name" value="MAST_pre-PK_dom"/>
</dbReference>
<comment type="similarity">
    <text evidence="3">Belongs to the leprecan family.</text>
</comment>
<evidence type="ECO:0000313" key="23">
    <source>
        <dbReference type="Proteomes" id="UP001258017"/>
    </source>
</evidence>
<dbReference type="InterPro" id="IPR000719">
    <property type="entry name" value="Prot_kinase_dom"/>
</dbReference>
<evidence type="ECO:0000259" key="20">
    <source>
        <dbReference type="PROSITE" id="PS50106"/>
    </source>
</evidence>
<evidence type="ECO:0000256" key="12">
    <source>
        <dbReference type="ARBA" id="ARBA00022777"/>
    </source>
</evidence>
<evidence type="ECO:0000256" key="11">
    <source>
        <dbReference type="ARBA" id="ARBA00022741"/>
    </source>
</evidence>
<feature type="compositionally biased region" description="Basic and acidic residues" evidence="18">
    <location>
        <begin position="1466"/>
        <end position="1482"/>
    </location>
</feature>
<dbReference type="EMBL" id="JAIFRP010000002">
    <property type="protein sequence ID" value="KAK2589190.1"/>
    <property type="molecule type" value="Genomic_DNA"/>
</dbReference>
<dbReference type="CDD" id="cd06705">
    <property type="entry name" value="PDZ_MAST"/>
    <property type="match status" value="1"/>
</dbReference>
<feature type="region of interest" description="Disordered" evidence="18">
    <location>
        <begin position="1515"/>
        <end position="1537"/>
    </location>
</feature>
<comment type="similarity">
    <text evidence="4">Belongs to the protein kinase superfamily. AGC Ser/Thr protein kinase family.</text>
</comment>
<dbReference type="InterPro" id="IPR008271">
    <property type="entry name" value="Ser/Thr_kinase_AS"/>
</dbReference>
<feature type="compositionally biased region" description="Polar residues" evidence="18">
    <location>
        <begin position="800"/>
        <end position="817"/>
    </location>
</feature>
<keyword evidence="6" id="KW-0963">Cytoplasm</keyword>
<evidence type="ECO:0000256" key="5">
    <source>
        <dbReference type="ARBA" id="ARBA00012513"/>
    </source>
</evidence>
<sequence>MELSRNRPSRPRLRSHGNSARVLVFDQPETDDANSNTEQARNQPAISKIESKEAPVRPVSGEISNLVRMRNSVIGKSAPSLSVHMRDPNIPRRSAKAAHRKSFIATTSPTLPRCHSPLSAFIPIVGSPLESPRMSSSPHFAFAPVKRMGGATGTGDGRRWSVASLPSSGYGTTPGSSNVSSQCSSQERLHQLPNVPTKDELRMLSCHFSKPGTPCSSHPGFPGSSISTIPSNLDEEGRKSPLHRPRSRSLSSPSRSPVLDSEIVMMNTLYKERFPKATQQMEERLTNFINENKEIDEYDVMAHMTPDSLPILRFVHHQVIEMARDCLQKSQEKLITTRYFYEMSENLEHLLMETKEKSLEAATRLSGLIKKLLLVISRPARLLECLEFDPEEFYHLLEQAEGQAKFTVGIKTDIPQYIINKLSLNRDPLSELQEDLNKLEDSASSSDSNLQLTSSPNKDDDKSQRVPCESDYEVLKLISNGAYGAVYLVKEKTTRQRFAMKKINKNNLMLRNQVEQVFAERDIMSFTDNPFVVSMYCSFETKKHLCLVMEYVEGGDCANLLKNIGPLPSDMARFYFAETVLAVEYLHSYGIVHRDLKPDNLLITALGHIKLTDFGLSKMGLMSLATNLYEGYIDRDTRQFSDKQVFGTPEYIAPEVILRQGYGKPVDWWSMGIILYEFLIGCVPFFGETPEELFAHTVNDDIEWPDEDDWPVHPEAKDIITALLQQSPRDRLGTGGSHEVKEHPYFYGVNWNSLLRQKAEFVPQLVDDEDTSYFDTRMDRYNHDIGDDTDDTDDSPLFGSFSSYSPQSRKISQSRPQQINAEIEVDSKKLSFHTELETTVSQLSLASNTSVTVIPKIPDANQSSEKNRSLLSVKTTPCTENLNRPAKSSISSMSSATTTGSSESQLTVVKNIQSENTSVNLSTPDSSQTESEDISPQIQRKRHTHSRDKLPRFSIPIDDEHMLDLTAANKEVAEDKHNSSTDSFESYSAIPILSANKSKSRSVIKSASTSGLSLVIPTSEFAYDPIVSNQSIESPGGSSTASSRDTSPCRELSPLVTSLKPPIIIRRGPCGFGFTVHTIRVYYGDSDFYTMHHLVMAVDQSSPAFEAGLRPGDLITHINGEPVQGLYHTQVLQLMLSGGDHVTLRSTPLENTSIKSGGRKRDLTQSKMARRTFHKQRKQKRELSDKKRKTSLFKRISSKRASVEMQQPLSINCPLSAPILSSDNKPPLMMAAGICSPSMVTPSRSFQSFTRSQDITPYYGACTKSVCSPSPPTNRTNSESYHSTGNSSPCSSPNSSSPGSNISIGNLSNQSHYQRPSTLHGLKHKLHTAAKNIHSPNRRKSVGHIPLSPLARTPSPSPLPASPTRSPSPLAFPTGHQPGSSNTTQSYSPGVCLSAPNSQKKGYGRPKSAEPGSPLLRRALSPDRLHPRSAENKTSISPLANTVVKVTPRVTIAQTSHTDSFEETGESNKECSDMKGEKKTSTEQKNVVDFPKLTHGISINIANVGISNSCGGTQLPRIAEEKDSPTGTKGDDYTSKEVTVPVEKSDKNDARNDRILLADKAAACYNECRSVIPKEVSVCNVGSRNSGAVKDTDHQNQSTSTLTFQGASASPKTLEQRQCKLNEMETKLTSFNFSAPEQSAFGKNSVDNGQECRKVLKKYKVDVLDNSKRDDSKRSCENNVNVDKQLTLSELYESAVDAYLNEEWDQCIEKFTEALRGYKNYKQTIIRCRRSCAIEAEGTQPFYRENIEDLHFYERKVRETLCLMKCNQDYGDVVNGKKLRLPTGTEKKFIERRTYEYLHICYYQKNHFQDAANAVFTFLVLHPHHNMSVNNLKYYLTLPDVHADNVTNLEVENFLNAYTSGMSEYENENYKEAIKLFEKSLRDYLESEEECRIYCEGPFDQGWHPEFTSSISNHFAYCLKCKRSCSRYLNYVNGENRDDLLRSHYNYLQYAYYKLGNLAAASQAVESYLLFDPVDETMLNNKKYYLRLPKVGKESFVPREEALSYMKRQEYERRMLRFISEEFTIISAELNKAPNKKYQNAKSKKYR</sequence>
<keyword evidence="14" id="KW-0460">Magnesium</keyword>
<feature type="region of interest" description="Disordered" evidence="18">
    <location>
        <begin position="148"/>
        <end position="187"/>
    </location>
</feature>
<feature type="region of interest" description="Disordered" evidence="18">
    <location>
        <begin position="1330"/>
        <end position="1436"/>
    </location>
</feature>
<feature type="compositionally biased region" description="Basic and acidic residues" evidence="18">
    <location>
        <begin position="1518"/>
        <end position="1535"/>
    </location>
</feature>
<evidence type="ECO:0000259" key="19">
    <source>
        <dbReference type="PROSITE" id="PS50011"/>
    </source>
</evidence>
<dbReference type="InterPro" id="IPR037711">
    <property type="entry name" value="MAST"/>
</dbReference>
<comment type="subcellular location">
    <subcellularLocation>
        <location evidence="2">Cytoplasm</location>
    </subcellularLocation>
</comment>
<evidence type="ECO:0000256" key="17">
    <source>
        <dbReference type="ARBA" id="ARBA00048679"/>
    </source>
</evidence>
<evidence type="ECO:0000256" key="2">
    <source>
        <dbReference type="ARBA" id="ARBA00004496"/>
    </source>
</evidence>
<dbReference type="GO" id="GO:0035556">
    <property type="term" value="P:intracellular signal transduction"/>
    <property type="evidence" value="ECO:0007669"/>
    <property type="project" value="TreeGrafter"/>
</dbReference>
<comment type="cofactor">
    <cofactor evidence="1">
        <name>Mg(2+)</name>
        <dbReference type="ChEBI" id="CHEBI:18420"/>
    </cofactor>
</comment>
<feature type="compositionally biased region" description="Polar residues" evidence="18">
    <location>
        <begin position="1377"/>
        <end position="1388"/>
    </location>
</feature>
<dbReference type="GO" id="GO:0000287">
    <property type="term" value="F:magnesium ion binding"/>
    <property type="evidence" value="ECO:0007669"/>
    <property type="project" value="InterPro"/>
</dbReference>
<dbReference type="PROSITE" id="PS50011">
    <property type="entry name" value="PROTEIN_KINASE_DOM"/>
    <property type="match status" value="1"/>
</dbReference>
<feature type="compositionally biased region" description="Polar residues" evidence="18">
    <location>
        <begin position="1266"/>
        <end position="1282"/>
    </location>
</feature>
<dbReference type="FunFam" id="2.30.42.10:FF:000008">
    <property type="entry name" value="microtubule-associated serine/threonine-protein kinase 4 isoform X2"/>
    <property type="match status" value="1"/>
</dbReference>
<dbReference type="Pfam" id="PF17820">
    <property type="entry name" value="PDZ_6"/>
    <property type="match status" value="1"/>
</dbReference>
<dbReference type="InterPro" id="IPR001478">
    <property type="entry name" value="PDZ"/>
</dbReference>
<organism evidence="22 23">
    <name type="scientific">Odynerus spinipes</name>
    <dbReference type="NCBI Taxonomy" id="1348599"/>
    <lineage>
        <taxon>Eukaryota</taxon>
        <taxon>Metazoa</taxon>
        <taxon>Ecdysozoa</taxon>
        <taxon>Arthropoda</taxon>
        <taxon>Hexapoda</taxon>
        <taxon>Insecta</taxon>
        <taxon>Pterygota</taxon>
        <taxon>Neoptera</taxon>
        <taxon>Endopterygota</taxon>
        <taxon>Hymenoptera</taxon>
        <taxon>Apocrita</taxon>
        <taxon>Aculeata</taxon>
        <taxon>Vespoidea</taxon>
        <taxon>Vespidae</taxon>
        <taxon>Eumeninae</taxon>
        <taxon>Odynerus</taxon>
    </lineage>
</organism>
<reference evidence="22" key="1">
    <citation type="submission" date="2021-08" db="EMBL/GenBank/DDBJ databases">
        <authorList>
            <person name="Misof B."/>
            <person name="Oliver O."/>
            <person name="Podsiadlowski L."/>
            <person name="Donath A."/>
            <person name="Peters R."/>
            <person name="Mayer C."/>
            <person name="Rust J."/>
            <person name="Gunkel S."/>
            <person name="Lesny P."/>
            <person name="Martin S."/>
            <person name="Oeyen J.P."/>
            <person name="Petersen M."/>
            <person name="Panagiotis P."/>
            <person name="Wilbrandt J."/>
            <person name="Tanja T."/>
        </authorList>
    </citation>
    <scope>NUCLEOTIDE SEQUENCE</scope>
    <source>
        <strain evidence="22">GBR_01_08_01A</strain>
        <tissue evidence="22">Thorax + abdomen</tissue>
    </source>
</reference>
<keyword evidence="11" id="KW-0547">Nucleotide-binding</keyword>
<gene>
    <name evidence="22" type="ORF">KPH14_002002</name>
</gene>
<dbReference type="GO" id="GO:0004674">
    <property type="term" value="F:protein serine/threonine kinase activity"/>
    <property type="evidence" value="ECO:0007669"/>
    <property type="project" value="UniProtKB-KW"/>
</dbReference>
<feature type="compositionally biased region" description="Polar residues" evidence="18">
    <location>
        <begin position="1029"/>
        <end position="1046"/>
    </location>
</feature>
<dbReference type="FunFam" id="3.30.200.20:FF:000012">
    <property type="entry name" value="microtubule-associated serine/threonine-protein kinase 2 isoform X1"/>
    <property type="match status" value="1"/>
</dbReference>
<dbReference type="SMART" id="SM00228">
    <property type="entry name" value="PDZ"/>
    <property type="match status" value="1"/>
</dbReference>
<dbReference type="GO" id="GO:0005524">
    <property type="term" value="F:ATP binding"/>
    <property type="evidence" value="ECO:0007669"/>
    <property type="project" value="UniProtKB-KW"/>
</dbReference>
<name>A0AAD9VXW2_9HYME</name>
<comment type="caution">
    <text evidence="22">The sequence shown here is derived from an EMBL/GenBank/DDBJ whole genome shotgun (WGS) entry which is preliminary data.</text>
</comment>
<evidence type="ECO:0000256" key="16">
    <source>
        <dbReference type="ARBA" id="ARBA00047899"/>
    </source>
</evidence>
<dbReference type="InterPro" id="IPR050236">
    <property type="entry name" value="Ser_Thr_kinase_AGC"/>
</dbReference>
<comment type="catalytic activity">
    <reaction evidence="17">
        <text>L-seryl-[protein] + ATP = O-phospho-L-seryl-[protein] + ADP + H(+)</text>
        <dbReference type="Rhea" id="RHEA:17989"/>
        <dbReference type="Rhea" id="RHEA-COMP:9863"/>
        <dbReference type="Rhea" id="RHEA-COMP:11604"/>
        <dbReference type="ChEBI" id="CHEBI:15378"/>
        <dbReference type="ChEBI" id="CHEBI:29999"/>
        <dbReference type="ChEBI" id="CHEBI:30616"/>
        <dbReference type="ChEBI" id="CHEBI:83421"/>
        <dbReference type="ChEBI" id="CHEBI:456216"/>
        <dbReference type="EC" id="2.7.11.1"/>
    </reaction>
</comment>
<keyword evidence="10" id="KW-0732">Signal</keyword>
<evidence type="ECO:0000256" key="8">
    <source>
        <dbReference type="ARBA" id="ARBA00022553"/>
    </source>
</evidence>
<dbReference type="Proteomes" id="UP001258017">
    <property type="component" value="Unassembled WGS sequence"/>
</dbReference>
<proteinExistence type="inferred from homology"/>
<feature type="compositionally biased region" description="Low complexity" evidence="18">
    <location>
        <begin position="1283"/>
        <end position="1311"/>
    </location>
</feature>
<feature type="compositionally biased region" description="Low complexity" evidence="18">
    <location>
        <begin position="248"/>
        <end position="257"/>
    </location>
</feature>
<evidence type="ECO:0000256" key="18">
    <source>
        <dbReference type="SAM" id="MobiDB-lite"/>
    </source>
</evidence>
<dbReference type="InterPro" id="IPR036034">
    <property type="entry name" value="PDZ_sf"/>
</dbReference>
<feature type="domain" description="AGC-kinase C-terminal" evidence="21">
    <location>
        <begin position="747"/>
        <end position="813"/>
    </location>
</feature>
<dbReference type="CDD" id="cd05609">
    <property type="entry name" value="STKc_MAST"/>
    <property type="match status" value="1"/>
</dbReference>
<evidence type="ECO:0000256" key="9">
    <source>
        <dbReference type="ARBA" id="ARBA00022679"/>
    </source>
</evidence>
<reference evidence="22" key="2">
    <citation type="journal article" date="2023" name="Commun. Biol.">
        <title>Intrasexual cuticular hydrocarbon dimorphism in a wasp sheds light on hydrocarbon biosynthesis genes in Hymenoptera.</title>
        <authorList>
            <person name="Moris V.C."/>
            <person name="Podsiadlowski L."/>
            <person name="Martin S."/>
            <person name="Oeyen J.P."/>
            <person name="Donath A."/>
            <person name="Petersen M."/>
            <person name="Wilbrandt J."/>
            <person name="Misof B."/>
            <person name="Liedtke D."/>
            <person name="Thamm M."/>
            <person name="Scheiner R."/>
            <person name="Schmitt T."/>
            <person name="Niehuis O."/>
        </authorList>
    </citation>
    <scope>NUCLEOTIDE SEQUENCE</scope>
    <source>
        <strain evidence="22">GBR_01_08_01A</strain>
    </source>
</reference>